<evidence type="ECO:0000313" key="1">
    <source>
        <dbReference type="EMBL" id="TDL19115.1"/>
    </source>
</evidence>
<dbReference type="AlphaFoldDB" id="A0A4Y7PVE9"/>
<proteinExistence type="predicted"/>
<reference evidence="1 2" key="1">
    <citation type="submission" date="2018-06" db="EMBL/GenBank/DDBJ databases">
        <title>A transcriptomic atlas of mushroom development highlights an independent origin of complex multicellularity.</title>
        <authorList>
            <consortium name="DOE Joint Genome Institute"/>
            <person name="Krizsan K."/>
            <person name="Almasi E."/>
            <person name="Merenyi Z."/>
            <person name="Sahu N."/>
            <person name="Viragh M."/>
            <person name="Koszo T."/>
            <person name="Mondo S."/>
            <person name="Kiss B."/>
            <person name="Balint B."/>
            <person name="Kues U."/>
            <person name="Barry K."/>
            <person name="Hegedus J.C."/>
            <person name="Henrissat B."/>
            <person name="Johnson J."/>
            <person name="Lipzen A."/>
            <person name="Ohm R."/>
            <person name="Nagy I."/>
            <person name="Pangilinan J."/>
            <person name="Yan J."/>
            <person name="Xiong Y."/>
            <person name="Grigoriev I.V."/>
            <person name="Hibbett D.S."/>
            <person name="Nagy L.G."/>
        </authorList>
    </citation>
    <scope>NUCLEOTIDE SEQUENCE [LARGE SCALE GENOMIC DNA]</scope>
    <source>
        <strain evidence="1 2">SZMC22713</strain>
    </source>
</reference>
<name>A0A4Y7PVE9_9AGAM</name>
<organism evidence="1 2">
    <name type="scientific">Rickenella mellea</name>
    <dbReference type="NCBI Taxonomy" id="50990"/>
    <lineage>
        <taxon>Eukaryota</taxon>
        <taxon>Fungi</taxon>
        <taxon>Dikarya</taxon>
        <taxon>Basidiomycota</taxon>
        <taxon>Agaricomycotina</taxon>
        <taxon>Agaricomycetes</taxon>
        <taxon>Hymenochaetales</taxon>
        <taxon>Rickenellaceae</taxon>
        <taxon>Rickenella</taxon>
    </lineage>
</organism>
<accession>A0A4Y7PVE9</accession>
<sequence length="152" mass="17510">MTAIVKSGYTSLAIRLRHFKKHLLKHLEFNVGSTWRRYNLPSIEMNETFRSGEVNSRWMFDGKGFNPWIWIRLAGMMGPKKNFRQRLNPNLDPGVGSHRVTEARNRSWSGTGRMESRACCGMSLSLLNGVAGWLVRSICKKKRQRSEGRRGN</sequence>
<dbReference type="Proteomes" id="UP000294933">
    <property type="component" value="Unassembled WGS sequence"/>
</dbReference>
<protein>
    <submittedName>
        <fullName evidence="1">Uncharacterized protein</fullName>
    </submittedName>
</protein>
<dbReference type="VEuPathDB" id="FungiDB:BD410DRAFT_792533"/>
<dbReference type="EMBL" id="ML170200">
    <property type="protein sequence ID" value="TDL19115.1"/>
    <property type="molecule type" value="Genomic_DNA"/>
</dbReference>
<evidence type="ECO:0000313" key="2">
    <source>
        <dbReference type="Proteomes" id="UP000294933"/>
    </source>
</evidence>
<keyword evidence="2" id="KW-1185">Reference proteome</keyword>
<gene>
    <name evidence="1" type="ORF">BD410DRAFT_792533</name>
</gene>